<reference evidence="5 6" key="1">
    <citation type="submission" date="2024-04" db="EMBL/GenBank/DDBJ databases">
        <title>Novel species of the genus Ideonella isolated from streams.</title>
        <authorList>
            <person name="Lu H."/>
        </authorList>
    </citation>
    <scope>NUCLEOTIDE SEQUENCE [LARGE SCALE GENOMIC DNA]</scope>
    <source>
        <strain evidence="5 6">DXS29W</strain>
    </source>
</reference>
<dbReference type="RefSeq" id="WP_341426994.1">
    <property type="nucleotide sequence ID" value="NZ_JBBUTG010000011.1"/>
</dbReference>
<dbReference type="NCBIfam" id="TIGR02481">
    <property type="entry name" value="hemeryth_dom"/>
    <property type="match status" value="1"/>
</dbReference>
<comment type="similarity">
    <text evidence="1">Belongs to the hemerythrin family.</text>
</comment>
<evidence type="ECO:0000259" key="4">
    <source>
        <dbReference type="Pfam" id="PF01814"/>
    </source>
</evidence>
<dbReference type="InterPro" id="IPR012312">
    <property type="entry name" value="Hemerythrin-like"/>
</dbReference>
<dbReference type="Gene3D" id="1.20.120.50">
    <property type="entry name" value="Hemerythrin-like"/>
    <property type="match status" value="1"/>
</dbReference>
<dbReference type="CDD" id="cd12107">
    <property type="entry name" value="Hemerythrin"/>
    <property type="match status" value="1"/>
</dbReference>
<feature type="domain" description="Hemerythrin-like" evidence="4">
    <location>
        <begin position="15"/>
        <end position="125"/>
    </location>
</feature>
<dbReference type="InterPro" id="IPR035938">
    <property type="entry name" value="Hemerythrin-like_sf"/>
</dbReference>
<accession>A0ABU9BRU3</accession>
<dbReference type="InterPro" id="IPR012827">
    <property type="entry name" value="Hemerythrin_metal-bd"/>
</dbReference>
<keyword evidence="2" id="KW-0479">Metal-binding</keyword>
<gene>
    <name evidence="5" type="ORF">AACH06_17255</name>
</gene>
<evidence type="ECO:0000256" key="3">
    <source>
        <dbReference type="ARBA" id="ARBA00023004"/>
    </source>
</evidence>
<organism evidence="5 6">
    <name type="scientific">Ideonella lacteola</name>
    <dbReference type="NCBI Taxonomy" id="2984193"/>
    <lineage>
        <taxon>Bacteria</taxon>
        <taxon>Pseudomonadati</taxon>
        <taxon>Pseudomonadota</taxon>
        <taxon>Betaproteobacteria</taxon>
        <taxon>Burkholderiales</taxon>
        <taxon>Sphaerotilaceae</taxon>
        <taxon>Ideonella</taxon>
    </lineage>
</organism>
<dbReference type="Pfam" id="PF01814">
    <property type="entry name" value="Hemerythrin"/>
    <property type="match status" value="1"/>
</dbReference>
<keyword evidence="6" id="KW-1185">Reference proteome</keyword>
<sequence length="172" mass="18076">MPTLTWSDELALAHTQMDATHEEFVALLGAAEAALAQSHLAGLEAFQALVDHTDGHFSQEDRWMAATGFSPENCHTFQHTQVLGLMREVARVAREGADFGPLERLLPELAAWFPIHAQSMDAALAAHLQNVGYDTATGAIARPPVSQGMTGCGGASCSPASAPAPAETATSV</sequence>
<protein>
    <submittedName>
        <fullName evidence="5">Hemerythrin domain-containing protein</fullName>
    </submittedName>
</protein>
<keyword evidence="3" id="KW-0408">Iron</keyword>
<dbReference type="EMBL" id="JBBUTG010000011">
    <property type="protein sequence ID" value="MEK8032571.1"/>
    <property type="molecule type" value="Genomic_DNA"/>
</dbReference>
<evidence type="ECO:0000313" key="6">
    <source>
        <dbReference type="Proteomes" id="UP001371218"/>
    </source>
</evidence>
<comment type="caution">
    <text evidence="5">The sequence shown here is derived from an EMBL/GenBank/DDBJ whole genome shotgun (WGS) entry which is preliminary data.</text>
</comment>
<evidence type="ECO:0000256" key="1">
    <source>
        <dbReference type="ARBA" id="ARBA00010587"/>
    </source>
</evidence>
<name>A0ABU9BRU3_9BURK</name>
<evidence type="ECO:0000313" key="5">
    <source>
        <dbReference type="EMBL" id="MEK8032571.1"/>
    </source>
</evidence>
<dbReference type="Proteomes" id="UP001371218">
    <property type="component" value="Unassembled WGS sequence"/>
</dbReference>
<proteinExistence type="inferred from homology"/>
<evidence type="ECO:0000256" key="2">
    <source>
        <dbReference type="ARBA" id="ARBA00022723"/>
    </source>
</evidence>
<dbReference type="SUPFAM" id="SSF47188">
    <property type="entry name" value="Hemerythrin-like"/>
    <property type="match status" value="1"/>
</dbReference>